<name>A0AA88UIA9_9ASTE</name>
<reference evidence="2" key="1">
    <citation type="submission" date="2022-12" db="EMBL/GenBank/DDBJ databases">
        <title>Draft genome assemblies for two species of Escallonia (Escalloniales).</title>
        <authorList>
            <person name="Chanderbali A."/>
            <person name="Dervinis C."/>
            <person name="Anghel I."/>
            <person name="Soltis D."/>
            <person name="Soltis P."/>
            <person name="Zapata F."/>
        </authorList>
    </citation>
    <scope>NUCLEOTIDE SEQUENCE</scope>
    <source>
        <strain evidence="2">UCBG92.1500</strain>
        <tissue evidence="2">Leaf</tissue>
    </source>
</reference>
<feature type="compositionally biased region" description="Pro residues" evidence="1">
    <location>
        <begin position="1"/>
        <end position="14"/>
    </location>
</feature>
<dbReference type="EMBL" id="JAVXUO010001110">
    <property type="protein sequence ID" value="KAK2985920.1"/>
    <property type="molecule type" value="Genomic_DNA"/>
</dbReference>
<proteinExistence type="predicted"/>
<evidence type="ECO:0000313" key="2">
    <source>
        <dbReference type="EMBL" id="KAK2985920.1"/>
    </source>
</evidence>
<dbReference type="Proteomes" id="UP001187471">
    <property type="component" value="Unassembled WGS sequence"/>
</dbReference>
<protein>
    <submittedName>
        <fullName evidence="2">Uncharacterized protein</fullName>
    </submittedName>
</protein>
<evidence type="ECO:0000313" key="3">
    <source>
        <dbReference type="Proteomes" id="UP001187471"/>
    </source>
</evidence>
<sequence>MLAGVKPPPPPPARPMSESRKSGTPRWFFGAGEPVKDVRMDDEKRRAREAEKAEKIVQLIFWGPHNI</sequence>
<gene>
    <name evidence="2" type="ORF">RJ640_008136</name>
</gene>
<organism evidence="2 3">
    <name type="scientific">Escallonia rubra</name>
    <dbReference type="NCBI Taxonomy" id="112253"/>
    <lineage>
        <taxon>Eukaryota</taxon>
        <taxon>Viridiplantae</taxon>
        <taxon>Streptophyta</taxon>
        <taxon>Embryophyta</taxon>
        <taxon>Tracheophyta</taxon>
        <taxon>Spermatophyta</taxon>
        <taxon>Magnoliopsida</taxon>
        <taxon>eudicotyledons</taxon>
        <taxon>Gunneridae</taxon>
        <taxon>Pentapetalae</taxon>
        <taxon>asterids</taxon>
        <taxon>campanulids</taxon>
        <taxon>Escalloniales</taxon>
        <taxon>Escalloniaceae</taxon>
        <taxon>Escallonia</taxon>
    </lineage>
</organism>
<feature type="region of interest" description="Disordered" evidence="1">
    <location>
        <begin position="1"/>
        <end position="34"/>
    </location>
</feature>
<dbReference type="AlphaFoldDB" id="A0AA88UIA9"/>
<keyword evidence="3" id="KW-1185">Reference proteome</keyword>
<comment type="caution">
    <text evidence="2">The sequence shown here is derived from an EMBL/GenBank/DDBJ whole genome shotgun (WGS) entry which is preliminary data.</text>
</comment>
<evidence type="ECO:0000256" key="1">
    <source>
        <dbReference type="SAM" id="MobiDB-lite"/>
    </source>
</evidence>
<accession>A0AA88UIA9</accession>